<protein>
    <submittedName>
        <fullName evidence="2">Uncharacterized protein</fullName>
    </submittedName>
</protein>
<dbReference type="Proteomes" id="UP000202618">
    <property type="component" value="Segment"/>
</dbReference>
<feature type="coiled-coil region" evidence="1">
    <location>
        <begin position="30"/>
        <end position="57"/>
    </location>
</feature>
<keyword evidence="1" id="KW-0175">Coiled coil</keyword>
<dbReference type="GeneID" id="29058758"/>
<evidence type="ECO:0000313" key="3">
    <source>
        <dbReference type="Proteomes" id="UP000202618"/>
    </source>
</evidence>
<accession>A0A172JHU7</accession>
<name>A0A172JHU7_BPPB1</name>
<gene>
    <name evidence="2" type="ORF">AR9_g039</name>
</gene>
<evidence type="ECO:0000313" key="2">
    <source>
        <dbReference type="EMBL" id="AMS01124.1"/>
    </source>
</evidence>
<reference evidence="2 3" key="1">
    <citation type="journal article" date="2016" name="Virology">
        <title>The genome of AR9, a giant transducing Bacillus phage encoding two multisubunit RNA polymerases.</title>
        <authorList>
            <person name="Lavysh D."/>
            <person name="Sokolova M."/>
            <person name="Minakhin L."/>
            <person name="Yakunina M."/>
            <person name="Artamonova T."/>
            <person name="Kozyavkin S."/>
            <person name="Makarova K.S."/>
            <person name="Koonin E.V."/>
            <person name="Severinov K."/>
        </authorList>
    </citation>
    <scope>NUCLEOTIDE SEQUENCE [LARGE SCALE GENOMIC DNA]</scope>
</reference>
<dbReference type="EMBL" id="KU878088">
    <property type="protein sequence ID" value="AMS01124.1"/>
    <property type="molecule type" value="Genomic_DNA"/>
</dbReference>
<proteinExistence type="predicted"/>
<sequence>MTMTKPLKEKTLSNMLGKLFNEEFELTKEQHALYERLKEIEARKEEILNERDILQGLGEKEDLDFVSVDTETTTTTRVTFDRDEKIQSVEIKEEKKEKRTRMSQSEKMKAIDTLKEIMEQYGRPMKLSDIIEELANHGYEWNKVQSARKFITDSGILDSPCRGMYQLIRKF</sequence>
<organism evidence="2 3">
    <name type="scientific">Bacillus phage AR9</name>
    <dbReference type="NCBI Taxonomy" id="1815509"/>
    <lineage>
        <taxon>Viruses</taxon>
        <taxon>Duplodnaviria</taxon>
        <taxon>Heunggongvirae</taxon>
        <taxon>Uroviricota</taxon>
        <taxon>Caudoviricetes</taxon>
        <taxon>Takahashivirus</taxon>
        <taxon>Bacillus phage PBS1</taxon>
    </lineage>
</organism>
<dbReference type="KEGG" id="vg:29058758"/>
<evidence type="ECO:0000256" key="1">
    <source>
        <dbReference type="SAM" id="Coils"/>
    </source>
</evidence>
<dbReference type="RefSeq" id="YP_009282944.1">
    <property type="nucleotide sequence ID" value="NC_031039.1"/>
</dbReference>